<dbReference type="AlphaFoldDB" id="A0A4S2CTM7"/>
<dbReference type="RefSeq" id="WP_136006979.1">
    <property type="nucleotide sequence ID" value="NZ_SRYW01000023.1"/>
</dbReference>
<proteinExistence type="predicted"/>
<reference evidence="2 3" key="1">
    <citation type="submission" date="2019-04" db="EMBL/GenBank/DDBJ databases">
        <title>Microbes associate with the intestines of laboratory mice.</title>
        <authorList>
            <person name="Navarre W."/>
            <person name="Wong E."/>
            <person name="Huang K."/>
            <person name="Tropini C."/>
            <person name="Ng K."/>
            <person name="Yu B."/>
        </authorList>
    </citation>
    <scope>NUCLEOTIDE SEQUENCE [LARGE SCALE GENOMIC DNA]</scope>
    <source>
        <strain evidence="2 3">NM62_B4-13</strain>
    </source>
</reference>
<dbReference type="InterPro" id="IPR011042">
    <property type="entry name" value="6-blade_b-propeller_TolB-like"/>
</dbReference>
<dbReference type="OrthoDB" id="9811352at2"/>
<organism evidence="2 3">
    <name type="scientific">Stenotrophomonas maltophilia</name>
    <name type="common">Pseudomonas maltophilia</name>
    <name type="synonym">Xanthomonas maltophilia</name>
    <dbReference type="NCBI Taxonomy" id="40324"/>
    <lineage>
        <taxon>Bacteria</taxon>
        <taxon>Pseudomonadati</taxon>
        <taxon>Pseudomonadota</taxon>
        <taxon>Gammaproteobacteria</taxon>
        <taxon>Lysobacterales</taxon>
        <taxon>Lysobacteraceae</taxon>
        <taxon>Stenotrophomonas</taxon>
        <taxon>Stenotrophomonas maltophilia group</taxon>
    </lineage>
</organism>
<evidence type="ECO:0000313" key="3">
    <source>
        <dbReference type="Proteomes" id="UP000306631"/>
    </source>
</evidence>
<dbReference type="InterPro" id="IPR001258">
    <property type="entry name" value="NHL_repeat"/>
</dbReference>
<evidence type="ECO:0000313" key="2">
    <source>
        <dbReference type="EMBL" id="TGY31771.1"/>
    </source>
</evidence>
<evidence type="ECO:0000256" key="1">
    <source>
        <dbReference type="ARBA" id="ARBA00022737"/>
    </source>
</evidence>
<evidence type="ECO:0008006" key="4">
    <source>
        <dbReference type="Google" id="ProtNLM"/>
    </source>
</evidence>
<name>A0A4S2CTM7_STEMA</name>
<dbReference type="EMBL" id="SRYW01000023">
    <property type="protein sequence ID" value="TGY31771.1"/>
    <property type="molecule type" value="Genomic_DNA"/>
</dbReference>
<dbReference type="SUPFAM" id="SSF52833">
    <property type="entry name" value="Thioredoxin-like"/>
    <property type="match status" value="1"/>
</dbReference>
<dbReference type="Gene3D" id="3.40.30.10">
    <property type="entry name" value="Glutaredoxin"/>
    <property type="match status" value="1"/>
</dbReference>
<dbReference type="Gene3D" id="2.120.10.30">
    <property type="entry name" value="TolB, C-terminal domain"/>
    <property type="match status" value="2"/>
</dbReference>
<keyword evidence="1" id="KW-0677">Repeat</keyword>
<sequence length="471" mass="51206">MNVQPVQDLPEFATWLNAAPTTLAELQGRPVVLAFVNAASVWCAQRLAELELWQSRNPGKVQLLVLQVPRFDCERDPAQSLKLLRRQGVTAPALLDADWDGWRRFNVTAWPTLVLLDAQGRERERLVGLGGELERTLNGLCEGATRPLDDELNVRRELHPEPRLPLSFPTGLAVTTERLYIADTGHHRVLECSHGGRVLRQFGLGTADFMDGGPGEAAFNRPQGLALEREWLYVADTGNHALRRIHLISGQIDTLCGTGRPGEPIEGPVADPRRSPLNHPQGLAVSDNQIHIGMAGDNRIWSYHQGQRALKWRAGSGAIEERDGGSHMAAFAQPTSLAAVQQALYVCDALGSSIRAMQLRGDLVQTLVGQGMWSFGDEDGPRATARLQYPQAIALSPDAPLLWIADTGNGRLRTLRLGGGELSTLELPRRLHGPAGLALGGGAVWIAETDAHAVLRFDPVSGVLSDVPISE</sequence>
<dbReference type="Proteomes" id="UP000306631">
    <property type="component" value="Unassembled WGS sequence"/>
</dbReference>
<accession>A0A4S2CTM7</accession>
<dbReference type="PANTHER" id="PTHR46388">
    <property type="entry name" value="NHL REPEAT-CONTAINING PROTEIN 2"/>
    <property type="match status" value="1"/>
</dbReference>
<dbReference type="InterPro" id="IPR036249">
    <property type="entry name" value="Thioredoxin-like_sf"/>
</dbReference>
<dbReference type="PANTHER" id="PTHR46388:SF2">
    <property type="entry name" value="NHL REPEAT-CONTAINING PROTEIN 2"/>
    <property type="match status" value="1"/>
</dbReference>
<dbReference type="SUPFAM" id="SSF101898">
    <property type="entry name" value="NHL repeat"/>
    <property type="match status" value="1"/>
</dbReference>
<dbReference type="Pfam" id="PF01436">
    <property type="entry name" value="NHL"/>
    <property type="match status" value="1"/>
</dbReference>
<protein>
    <recommendedName>
        <fullName evidence="4">Nhl repeat protein</fullName>
    </recommendedName>
</protein>
<gene>
    <name evidence="2" type="ORF">E5352_18160</name>
</gene>
<comment type="caution">
    <text evidence="2">The sequence shown here is derived from an EMBL/GenBank/DDBJ whole genome shotgun (WGS) entry which is preliminary data.</text>
</comment>